<name>A0A4E9EKP6_GIBZA</name>
<dbReference type="EMBL" id="CAAKMV010000174">
    <property type="protein sequence ID" value="VIO63110.1"/>
    <property type="molecule type" value="Genomic_DNA"/>
</dbReference>
<reference evidence="1" key="1">
    <citation type="submission" date="2019-04" db="EMBL/GenBank/DDBJ databases">
        <authorList>
            <person name="Melise S."/>
            <person name="Noan J."/>
            <person name="Okalmin O."/>
        </authorList>
    </citation>
    <scope>NUCLEOTIDE SEQUENCE</scope>
    <source>
        <strain evidence="1">FN9</strain>
    </source>
</reference>
<proteinExistence type="predicted"/>
<accession>A0A4E9EKP6</accession>
<evidence type="ECO:0000313" key="1">
    <source>
        <dbReference type="EMBL" id="VIO63110.1"/>
    </source>
</evidence>
<dbReference type="AlphaFoldDB" id="A0A4E9EKP6"/>
<organism evidence="1">
    <name type="scientific">Gibberella zeae</name>
    <name type="common">Wheat head blight fungus</name>
    <name type="synonym">Fusarium graminearum</name>
    <dbReference type="NCBI Taxonomy" id="5518"/>
    <lineage>
        <taxon>Eukaryota</taxon>
        <taxon>Fungi</taxon>
        <taxon>Dikarya</taxon>
        <taxon>Ascomycota</taxon>
        <taxon>Pezizomycotina</taxon>
        <taxon>Sordariomycetes</taxon>
        <taxon>Hypocreomycetidae</taxon>
        <taxon>Hypocreales</taxon>
        <taxon>Nectriaceae</taxon>
        <taxon>Fusarium</taxon>
    </lineage>
</organism>
<protein>
    <submittedName>
        <fullName evidence="1">Uncharacterized protein</fullName>
    </submittedName>
</protein>
<sequence length="1067" mass="112159">MLLCRATNLLDVGKLEEAWVVGQEVGLGLVEHLDGLLEDLPGLGLELLLRGAEDLLEDTDELGGELLDGGVGVLVEVVDVLKDGGVLLVILLERENVGNGGKSLGNEFVVRVLGHHAGDSASDVVSHAHLVDSQERLKLLPEVRVHGEGLACVGRVEDDETNGVSSVGLGQRIGVCQAADKSLAERLGEGGDGLADVLGDLSNGADSGGSVEILAGAGKSENGLLEDLPELTKAGTKSGSKTNNNVKSCVNDKPVVLRRAGVNLGLLLLITEILLARVRSGNDKANNRDKLLEETVLASENGGTASLEGSGNVAVDVGDDGAIRLPNGHGSLLKSLSHGDERGRRSVLGRKTSLPLDTGALLPDLEDTGVGAPEGGDGSLSASLVCVLGEGRNLLDGLFDVGLEVGTVARVGDNITKDIKSNLLLKSDSSHGTEIVKVIHVLDIIPVLITAVGNGGVILILGSLNLDTLTTDNDRTVAKLASVNARDLNLLLLKLERREQTLEDTGKEVVELLVVDLRQVRPQDKASLLEARVVEAESLLAGGHEVHDVRLESLRADGHGDAAQAVASGASEVERLLTLLDGDELAKRGHDVLEVRLERLLHGRSDGTDGGSGSGLDAKVLVVEETDHGANQVGTVLSHDLGVNTVTEGVKSTASAADDADVALVLENRRDDLLVVRGHLIGHLLSKVDQTNKRGVSDSGVGILEKRDDGREKRLELSRDEVGSTLSSVAESEHGSHTVLGVVVASEVGELLQKRNDSLSGRKLVGQSVDKANSSTGRRKILLVVIGVKLGDDVHGLDHELSSHVLHTLDLHASVTNALDEESKSLRSGILLGVDVSTKLNHEGEEITEVESKEGRVVGDERVEDLKDDLVALLILGLDSSLEDVNQARNEALHGLEGHFVLLRLDDHEDSTNSADNVDANLLALRVLNAGLEELEEIVCVVGKREDVLEEVLTLTVLHISADNAGDETGERVADTSGGLLEDTLQKVVAGKLSLVLGGLLPELGDQTKGLDRGELSDTGISMCEGDLDEGEKRLGLGVEVLLELGGNGLDLLSVGWRDERLASEFV</sequence>
<gene>
    <name evidence="1" type="ORF">FUG_LOCUS511626</name>
</gene>